<sequence length="270" mass="30281">SQFPLILAFAVTIHKCQGKSLDNTIIDLSDNVFSTGMANVALSRVITLSGVHLTCFNSKSLMVSSCSIKEIKRLRQLYRPDLPQYANPTDCGSRKCTLTGTIDEPQAKNQKNATTKDQSWVAQPQNLLYPKDVPGDSNCLFNALSHAITCSYIQQNFIRSAIIRHMSTMEHQLRSWLAPNNSVKEYIAGEGMDENYTREGDVTMAVLLNVHIFSHNELGNEWLTLINLNHYCVVISIADKRISNTNNSGDENACDDDKKKKIKRAKRMII</sequence>
<proteinExistence type="predicted"/>
<dbReference type="OrthoDB" id="10036850at2759"/>
<dbReference type="EnsemblMetazoa" id="Aqu2.1.42350_001">
    <property type="protein sequence ID" value="Aqu2.1.42350_001"/>
    <property type="gene ID" value="Aqu2.1.42350"/>
</dbReference>
<accession>A0A1X7VR91</accession>
<dbReference type="PANTHER" id="PTHR47642">
    <property type="entry name" value="ATP-DEPENDENT DNA HELICASE"/>
    <property type="match status" value="1"/>
</dbReference>
<dbReference type="eggNOG" id="KOG0987">
    <property type="taxonomic scope" value="Eukaryota"/>
</dbReference>
<protein>
    <submittedName>
        <fullName evidence="2">ATP-dependent DNA helicase</fullName>
    </submittedName>
</protein>
<dbReference type="SUPFAM" id="SSF52540">
    <property type="entry name" value="P-loop containing nucleoside triphosphate hydrolases"/>
    <property type="match status" value="1"/>
</dbReference>
<dbReference type="Gene3D" id="3.90.70.80">
    <property type="match status" value="1"/>
</dbReference>
<evidence type="ECO:0000259" key="1">
    <source>
        <dbReference type="PROSITE" id="PS50802"/>
    </source>
</evidence>
<reference evidence="2" key="1">
    <citation type="submission" date="2017-05" db="UniProtKB">
        <authorList>
            <consortium name="EnsemblMetazoa"/>
        </authorList>
    </citation>
    <scope>IDENTIFICATION</scope>
</reference>
<evidence type="ECO:0000313" key="2">
    <source>
        <dbReference type="EnsemblMetazoa" id="Aqu2.1.42350_001"/>
    </source>
</evidence>
<dbReference type="AlphaFoldDB" id="A0A1X7VR91"/>
<dbReference type="InterPro" id="IPR051055">
    <property type="entry name" value="PIF1_helicase"/>
</dbReference>
<feature type="domain" description="OTU" evidence="1">
    <location>
        <begin position="128"/>
        <end position="237"/>
    </location>
</feature>
<name>A0A1X7VR91_AMPQE</name>
<dbReference type="InterPro" id="IPR003323">
    <property type="entry name" value="OTU_dom"/>
</dbReference>
<dbReference type="PROSITE" id="PS50802">
    <property type="entry name" value="OTU"/>
    <property type="match status" value="1"/>
</dbReference>
<dbReference type="InParanoid" id="A0A1X7VR91"/>
<organism evidence="2">
    <name type="scientific">Amphimedon queenslandica</name>
    <name type="common">Sponge</name>
    <dbReference type="NCBI Taxonomy" id="400682"/>
    <lineage>
        <taxon>Eukaryota</taxon>
        <taxon>Metazoa</taxon>
        <taxon>Porifera</taxon>
        <taxon>Demospongiae</taxon>
        <taxon>Heteroscleromorpha</taxon>
        <taxon>Haplosclerida</taxon>
        <taxon>Niphatidae</taxon>
        <taxon>Amphimedon</taxon>
    </lineage>
</organism>
<dbReference type="InterPro" id="IPR027417">
    <property type="entry name" value="P-loop_NTPase"/>
</dbReference>